<organism evidence="1 2">
    <name type="scientific">Naganishia onofrii</name>
    <dbReference type="NCBI Taxonomy" id="1851511"/>
    <lineage>
        <taxon>Eukaryota</taxon>
        <taxon>Fungi</taxon>
        <taxon>Dikarya</taxon>
        <taxon>Basidiomycota</taxon>
        <taxon>Agaricomycotina</taxon>
        <taxon>Tremellomycetes</taxon>
        <taxon>Filobasidiales</taxon>
        <taxon>Filobasidiaceae</taxon>
        <taxon>Naganishia</taxon>
    </lineage>
</organism>
<sequence>MSNNAVQPSSNGITTANGMIASSPGFKVTKITRRSSKKGILPPVSSASNRGDKDGTDETGNQSRSSGGGHSRHHSPSPNIMADHNSGANSQHYNTSSSRNLSASNVHSGTPSQMVGRVRSSSSAVAQLSPATAAGTITTLNPHHHYPPAPSPVRQNSVPDVFGPVAGTRNSVNGGTMSPAKLSRSSSIKVAASTYTGDGPDEMDPIGIGIRSSSPAGPSLDLTSVLAKSDSSTSNSTTTSASASSPRTLTRGRNRRKSPISSDADEQVEMGRNPEQSSRTVRSRMAPAPHFDRRAGSASPALQLSPQLRAYTASRPGSPAARSTQTDVPPRTKTPERQDIIDRDSGVARVRAAASVDTGLNTLASSANSGTLPTAASPISNRKAYPSATGSNLVGAGFSGTAGLLVASPRKGKARDYGDRFIPQRDDSSNLHASYQLIPDGPGSSLGYVVGGVRTESDMSTAAAVADKARRKGANGEIDAMRDRAYSQLLRSEMFGASLSPGPNERPHASSSASMPNVHLRSPSRHSTIPFSHYAVHGTGLDAIPTLPVHTANIPSNINQGAFATSYSPLRTGQTAYNGGSTAGTPMTPSKKRVLNYSSPSAKMHRSSPSRNINVSPGQFNLGYGNGANVGMGFDDMLSQKYSQSPIGKESQRALLSPRKATRWISKTPFKVLDAPELADDFYLNLVSWSQTNLLAVGLSSCVYLWSAATSQVTRLADLSASEGRSPEEGDTVTGIDWTNKGSTIAIGTNKGCVEIWDAEREKKLRIMTGHESRVGSLAWNGSILSTGSRDRKILHRDVRVPEHYIRELKGHRQEVCGLKWNTQTDQLSSGGNDNKLFIWEKTNDQPLFRFPEHTAAVKAIAWSPHQRGLLASGGGTADRKIRYWNTLTGNLLSEWDTGSQVCNLMWSKNSNEIVSTHGYSGGPVSNQITVWKYPSMSQVATLTGHTYRVLYLAMSPDGQTIVTGAGDETLRFWNAFQTRKSGDGAADGYEEGYAGAGDRRREESSLNPFSKIR</sequence>
<name>A0ACC2XG21_9TREE</name>
<proteinExistence type="predicted"/>
<comment type="caution">
    <text evidence="1">The sequence shown here is derived from an EMBL/GenBank/DDBJ whole genome shotgun (WGS) entry which is preliminary data.</text>
</comment>
<accession>A0ACC2XG21</accession>
<protein>
    <submittedName>
        <fullName evidence="1">Uncharacterized protein</fullName>
    </submittedName>
</protein>
<evidence type="ECO:0000313" key="2">
    <source>
        <dbReference type="Proteomes" id="UP001234202"/>
    </source>
</evidence>
<keyword evidence="2" id="KW-1185">Reference proteome</keyword>
<dbReference type="Proteomes" id="UP001234202">
    <property type="component" value="Unassembled WGS sequence"/>
</dbReference>
<dbReference type="EMBL" id="JASBWV010000015">
    <property type="protein sequence ID" value="KAJ9122202.1"/>
    <property type="molecule type" value="Genomic_DNA"/>
</dbReference>
<reference evidence="1" key="1">
    <citation type="submission" date="2023-04" db="EMBL/GenBank/DDBJ databases">
        <title>Draft Genome sequencing of Naganishia species isolated from polar environments using Oxford Nanopore Technology.</title>
        <authorList>
            <person name="Leo P."/>
            <person name="Venkateswaran K."/>
        </authorList>
    </citation>
    <scope>NUCLEOTIDE SEQUENCE</scope>
    <source>
        <strain evidence="1">DBVPG 5303</strain>
    </source>
</reference>
<gene>
    <name evidence="1" type="ORF">QFC24_004432</name>
</gene>
<evidence type="ECO:0000313" key="1">
    <source>
        <dbReference type="EMBL" id="KAJ9122202.1"/>
    </source>
</evidence>